<evidence type="ECO:0000313" key="5">
    <source>
        <dbReference type="Proteomes" id="UP000887565"/>
    </source>
</evidence>
<dbReference type="InterPro" id="IPR038704">
    <property type="entry name" value="YEAST_sf"/>
</dbReference>
<dbReference type="GO" id="GO:0003682">
    <property type="term" value="F:chromatin binding"/>
    <property type="evidence" value="ECO:0007669"/>
    <property type="project" value="TreeGrafter"/>
</dbReference>
<evidence type="ECO:0000256" key="1">
    <source>
        <dbReference type="ARBA" id="ARBA00023242"/>
    </source>
</evidence>
<dbReference type="GO" id="GO:0045893">
    <property type="term" value="P:positive regulation of DNA-templated transcription"/>
    <property type="evidence" value="ECO:0007669"/>
    <property type="project" value="TreeGrafter"/>
</dbReference>
<feature type="compositionally biased region" description="Pro residues" evidence="3">
    <location>
        <begin position="413"/>
        <end position="425"/>
    </location>
</feature>
<dbReference type="OMA" id="SMVEDMH"/>
<dbReference type="AlphaFoldDB" id="A0A915IIM9"/>
<accession>A0A915IIM9</accession>
<dbReference type="Proteomes" id="UP000887565">
    <property type="component" value="Unplaced"/>
</dbReference>
<dbReference type="PANTHER" id="PTHR47827">
    <property type="entry name" value="AHD DOMAIN-CONTAINING PROTEIN"/>
    <property type="match status" value="1"/>
</dbReference>
<feature type="compositionally biased region" description="Low complexity" evidence="3">
    <location>
        <begin position="501"/>
        <end position="513"/>
    </location>
</feature>
<feature type="domain" description="YEATS" evidence="4">
    <location>
        <begin position="26"/>
        <end position="166"/>
    </location>
</feature>
<organism evidence="5 6">
    <name type="scientific">Romanomermis culicivorax</name>
    <name type="common">Nematode worm</name>
    <dbReference type="NCBI Taxonomy" id="13658"/>
    <lineage>
        <taxon>Eukaryota</taxon>
        <taxon>Metazoa</taxon>
        <taxon>Ecdysozoa</taxon>
        <taxon>Nematoda</taxon>
        <taxon>Enoplea</taxon>
        <taxon>Dorylaimia</taxon>
        <taxon>Mermithida</taxon>
        <taxon>Mermithoidea</taxon>
        <taxon>Mermithidae</taxon>
        <taxon>Romanomermis</taxon>
    </lineage>
</organism>
<evidence type="ECO:0000256" key="3">
    <source>
        <dbReference type="SAM" id="MobiDB-lite"/>
    </source>
</evidence>
<feature type="region of interest" description="Disordered" evidence="3">
    <location>
        <begin position="349"/>
        <end position="542"/>
    </location>
</feature>
<protein>
    <submittedName>
        <fullName evidence="6">AF-9 ANC1 homology domain-containing protein</fullName>
    </submittedName>
</protein>
<comment type="subcellular location">
    <subcellularLocation>
        <location evidence="2">Nucleus</location>
    </subcellularLocation>
</comment>
<dbReference type="Gene3D" id="2.60.40.1970">
    <property type="entry name" value="YEATS domain"/>
    <property type="match status" value="1"/>
</dbReference>
<feature type="region of interest" description="Disordered" evidence="3">
    <location>
        <begin position="283"/>
        <end position="307"/>
    </location>
</feature>
<sequence>MALASSNGFVSSNHGQLSSTSSYINGSDKERLVLKLEVGHESEMLDVGPNPPYGTHTHRWTIFVRGPNETPLESSLIQKVVFQLHEDFPNPRRYPVCKTKVVKTLEFKEPKLELRAKLLKAGAEIVSGKHAKQSTVPPSESFASVFGETICLKPQNDHHSSTLKAKNNVLMKAPSKPAPSSAFDVAKLPSKSTVKNKSSTAVKSEYKTKQSMTSISTSKKSEREQLITSTAYSNSAIKFDKHQQKYNNSASALADRKISDLSVDVKASNSGITQNLINDAIKKEKEDKEKKKKSKKHRETTESVSMDKVVRIGPGEEILFTEVRSVVSPKKEPPAPPYSPLFCVASPSYSPSTSAKDSTADQMDSDNYPSSKTNTNIKQSPPVLTPILTQKSKKRQKLNPPQLSSIDDQYHTAPPPHALALPPAPSTSSDTVSQPQSVLVDSFSSPCVKFKKRPKNRSDSGLDSDYSANSVECKKNSPPIVAATRGNQSPRPANHNGGHCTATKYTTPSSSTSKLRDPTPVGTVKAVADDNTHSSSPIPPDEQHVEKLLNLQRKIMTLDDADSVQRVVDVLSAGISDFWVTTDGNFEFDLFSLDCHVVERLSAIFTNNRNGPVAQNFDR</sequence>
<dbReference type="InterPro" id="IPR055129">
    <property type="entry name" value="YEATS_dom"/>
</dbReference>
<dbReference type="WBParaSite" id="nRc.2.0.1.t13713-RA">
    <property type="protein sequence ID" value="nRc.2.0.1.t13713-RA"/>
    <property type="gene ID" value="nRc.2.0.1.g13713"/>
</dbReference>
<dbReference type="PANTHER" id="PTHR47827:SF3">
    <property type="entry name" value="AF-9 ANC1 HOMOLOGY DOMAIN-CONTAINING PROTEIN"/>
    <property type="match status" value="1"/>
</dbReference>
<evidence type="ECO:0000313" key="6">
    <source>
        <dbReference type="WBParaSite" id="nRc.2.0.1.t13713-RA"/>
    </source>
</evidence>
<name>A0A915IIM9_ROMCU</name>
<reference evidence="6" key="1">
    <citation type="submission" date="2022-11" db="UniProtKB">
        <authorList>
            <consortium name="WormBaseParasite"/>
        </authorList>
    </citation>
    <scope>IDENTIFICATION</scope>
</reference>
<keyword evidence="1 2" id="KW-0539">Nucleus</keyword>
<feature type="region of interest" description="Disordered" evidence="3">
    <location>
        <begin position="1"/>
        <end position="22"/>
    </location>
</feature>
<dbReference type="Pfam" id="PF03366">
    <property type="entry name" value="YEATS"/>
    <property type="match status" value="1"/>
</dbReference>
<dbReference type="PROSITE" id="PS51037">
    <property type="entry name" value="YEATS"/>
    <property type="match status" value="1"/>
</dbReference>
<dbReference type="Pfam" id="PF17793">
    <property type="entry name" value="AHD"/>
    <property type="match status" value="1"/>
</dbReference>
<evidence type="ECO:0000256" key="2">
    <source>
        <dbReference type="PROSITE-ProRule" id="PRU00376"/>
    </source>
</evidence>
<dbReference type="Gene3D" id="1.20.1270.290">
    <property type="match status" value="1"/>
</dbReference>
<proteinExistence type="predicted"/>
<dbReference type="InterPro" id="IPR052790">
    <property type="entry name" value="YEATS_domain"/>
</dbReference>
<dbReference type="GO" id="GO:0008023">
    <property type="term" value="C:transcription elongation factor complex"/>
    <property type="evidence" value="ECO:0007669"/>
    <property type="project" value="TreeGrafter"/>
</dbReference>
<dbReference type="InterPro" id="IPR040930">
    <property type="entry name" value="AF-9_AHD"/>
</dbReference>
<keyword evidence="5" id="KW-1185">Reference proteome</keyword>
<feature type="compositionally biased region" description="Polar residues" evidence="3">
    <location>
        <begin position="429"/>
        <end position="445"/>
    </location>
</feature>
<feature type="compositionally biased region" description="Polar residues" evidence="3">
    <location>
        <begin position="349"/>
        <end position="379"/>
    </location>
</feature>
<evidence type="ECO:0000259" key="4">
    <source>
        <dbReference type="PROSITE" id="PS51037"/>
    </source>
</evidence>